<dbReference type="AlphaFoldDB" id="A0A1H9P9Y2"/>
<dbReference type="Proteomes" id="UP000199318">
    <property type="component" value="Unassembled WGS sequence"/>
</dbReference>
<dbReference type="InterPro" id="IPR036249">
    <property type="entry name" value="Thioredoxin-like_sf"/>
</dbReference>
<dbReference type="STRING" id="1464123.SAMN05444126_101135"/>
<reference evidence="4" key="1">
    <citation type="submission" date="2016-10" db="EMBL/GenBank/DDBJ databases">
        <authorList>
            <person name="de Groot N.N."/>
        </authorList>
    </citation>
    <scope>NUCLEOTIDE SEQUENCE [LARGE SCALE GENOMIC DNA]</scope>
    <source>
        <strain evidence="4">10nlg</strain>
    </source>
</reference>
<evidence type="ECO:0000313" key="3">
    <source>
        <dbReference type="EMBL" id="SER45000.1"/>
    </source>
</evidence>
<name>A0A1H9P9Y2_9BACI</name>
<keyword evidence="4" id="KW-1185">Reference proteome</keyword>
<dbReference type="EMBL" id="FOGV01000001">
    <property type="protein sequence ID" value="SER45000.1"/>
    <property type="molecule type" value="Genomic_DNA"/>
</dbReference>
<dbReference type="InterPro" id="IPR013766">
    <property type="entry name" value="Thioredoxin_domain"/>
</dbReference>
<dbReference type="GO" id="GO:0016209">
    <property type="term" value="F:antioxidant activity"/>
    <property type="evidence" value="ECO:0007669"/>
    <property type="project" value="InterPro"/>
</dbReference>
<organism evidence="3 4">
    <name type="scientific">Salisediminibacterium halotolerans</name>
    <dbReference type="NCBI Taxonomy" id="517425"/>
    <lineage>
        <taxon>Bacteria</taxon>
        <taxon>Bacillati</taxon>
        <taxon>Bacillota</taxon>
        <taxon>Bacilli</taxon>
        <taxon>Bacillales</taxon>
        <taxon>Bacillaceae</taxon>
        <taxon>Salisediminibacterium</taxon>
    </lineage>
</organism>
<sequence length="208" mass="23837">MKQSRNKYFSILALLAAVGTASYLIYDDQRESSEDSLEEYLEADGIEREEYSTEPTEAEGIEIGAEAPPFDLPLLDDTDTLSLSDKQGDFVVVNMWASWCPPCRDEMPDFIDFYENYKAEGVDVVGINMTTSEQGLDPVRQFADDFQIPFYTVLDEDGQIEEDYNVHVMPTTYIIDPDGKIAYERRGFLDYEMLESFYEEAKETYESS</sequence>
<feature type="domain" description="Thioredoxin" evidence="2">
    <location>
        <begin position="61"/>
        <end position="203"/>
    </location>
</feature>
<dbReference type="SUPFAM" id="SSF52833">
    <property type="entry name" value="Thioredoxin-like"/>
    <property type="match status" value="1"/>
</dbReference>
<dbReference type="GO" id="GO:0016491">
    <property type="term" value="F:oxidoreductase activity"/>
    <property type="evidence" value="ECO:0007669"/>
    <property type="project" value="InterPro"/>
</dbReference>
<dbReference type="PANTHER" id="PTHR42852">
    <property type="entry name" value="THIOL:DISULFIDE INTERCHANGE PROTEIN DSBE"/>
    <property type="match status" value="1"/>
</dbReference>
<evidence type="ECO:0000313" key="4">
    <source>
        <dbReference type="Proteomes" id="UP000199318"/>
    </source>
</evidence>
<dbReference type="PROSITE" id="PS00194">
    <property type="entry name" value="THIOREDOXIN_1"/>
    <property type="match status" value="1"/>
</dbReference>
<comment type="caution">
    <text evidence="3">The sequence shown here is derived from an EMBL/GenBank/DDBJ whole genome shotgun (WGS) entry which is preliminary data.</text>
</comment>
<dbReference type="Gene3D" id="3.40.30.10">
    <property type="entry name" value="Glutaredoxin"/>
    <property type="match status" value="1"/>
</dbReference>
<dbReference type="PROSITE" id="PS51352">
    <property type="entry name" value="THIOREDOXIN_2"/>
    <property type="match status" value="1"/>
</dbReference>
<dbReference type="Pfam" id="PF00578">
    <property type="entry name" value="AhpC-TSA"/>
    <property type="match status" value="1"/>
</dbReference>
<keyword evidence="1" id="KW-1015">Disulfide bond</keyword>
<evidence type="ECO:0000259" key="2">
    <source>
        <dbReference type="PROSITE" id="PS51352"/>
    </source>
</evidence>
<dbReference type="InterPro" id="IPR000866">
    <property type="entry name" value="AhpC/TSA"/>
</dbReference>
<proteinExistence type="predicted"/>
<evidence type="ECO:0000256" key="1">
    <source>
        <dbReference type="ARBA" id="ARBA00023157"/>
    </source>
</evidence>
<dbReference type="CDD" id="cd02966">
    <property type="entry name" value="TlpA_like_family"/>
    <property type="match status" value="1"/>
</dbReference>
<dbReference type="InterPro" id="IPR050553">
    <property type="entry name" value="Thioredoxin_ResA/DsbE_sf"/>
</dbReference>
<dbReference type="InterPro" id="IPR017937">
    <property type="entry name" value="Thioredoxin_CS"/>
</dbReference>
<protein>
    <submittedName>
        <fullName evidence="3">Peroxiredoxin</fullName>
    </submittedName>
</protein>
<dbReference type="RefSeq" id="WP_177169599.1">
    <property type="nucleotide sequence ID" value="NZ_FOGV01000001.1"/>
</dbReference>
<accession>A0A1H9P9Y2</accession>
<dbReference type="PANTHER" id="PTHR42852:SF13">
    <property type="entry name" value="PROTEIN DIPZ"/>
    <property type="match status" value="1"/>
</dbReference>
<gene>
    <name evidence="3" type="ORF">SAMN05444126_101135</name>
</gene>